<evidence type="ECO:0000256" key="6">
    <source>
        <dbReference type="ARBA" id="ARBA00023136"/>
    </source>
</evidence>
<feature type="compositionally biased region" description="Polar residues" evidence="8">
    <location>
        <begin position="309"/>
        <end position="325"/>
    </location>
</feature>
<dbReference type="AlphaFoldDB" id="A0A6A6TJQ7"/>
<evidence type="ECO:0000256" key="4">
    <source>
        <dbReference type="ARBA" id="ARBA00022692"/>
    </source>
</evidence>
<feature type="compositionally biased region" description="Low complexity" evidence="8">
    <location>
        <begin position="396"/>
        <end position="416"/>
    </location>
</feature>
<accession>A0A6A6TJQ7</accession>
<sequence>RIPFFRIWYSSTYTVLFFILIIFLAITPGDTIYQSIRSNELEKLFSIGGVYVLTFLVTLLVYSTRLYTNRTVLQAIPKPYIPIEDGEVGKMVRRMIVKALKRSAIVAWDSRPRDVRSEAREDEHAGSRPTTVERNSFVSKRRSHLRKETTVIPVSADSPPWGHVSHPGWGAPDSEDMPNLEYWRIVGELPNLIEAKAVSLAPPDPAVDGSQHLQIGLPMLPDAQIVALLQRPRAMGVREYLGQLASYGLINPPSLGSRFLSQYEHARFSTQALTENQFRDLMSVFAEVLNGMTELDSEVIEEARMADTGSDTRSLVPSESSTQSMRPYRTPRVESTTDYFDTRGDAILNDGSESPQTLRTAQSMQRDMSSGMHTLPRTPSERSFGSGSVRIRHVQSSPSTILPNSSSSSVRSGGSVIRLHPSPGPGDLPYQYHFD</sequence>
<dbReference type="PANTHER" id="PTHR40021:SF1">
    <property type="entry name" value="DEFECT AT LOW TEMPERATURE PROTEIN 1"/>
    <property type="match status" value="1"/>
</dbReference>
<evidence type="ECO:0000256" key="7">
    <source>
        <dbReference type="RuleBase" id="RU367100"/>
    </source>
</evidence>
<dbReference type="Proteomes" id="UP000799324">
    <property type="component" value="Unassembled WGS sequence"/>
</dbReference>
<keyword evidence="5 7" id="KW-1133">Transmembrane helix</keyword>
<feature type="non-terminal residue" evidence="9">
    <location>
        <position position="435"/>
    </location>
</feature>
<feature type="region of interest" description="Disordered" evidence="8">
    <location>
        <begin position="345"/>
        <end position="435"/>
    </location>
</feature>
<evidence type="ECO:0000256" key="2">
    <source>
        <dbReference type="ARBA" id="ARBA00005550"/>
    </source>
</evidence>
<feature type="compositionally biased region" description="Basic and acidic residues" evidence="8">
    <location>
        <begin position="116"/>
        <end position="126"/>
    </location>
</feature>
<evidence type="ECO:0000256" key="5">
    <source>
        <dbReference type="ARBA" id="ARBA00022989"/>
    </source>
</evidence>
<dbReference type="InterPro" id="IPR038869">
    <property type="entry name" value="DLT1"/>
</dbReference>
<evidence type="ECO:0000256" key="8">
    <source>
        <dbReference type="SAM" id="MobiDB-lite"/>
    </source>
</evidence>
<proteinExistence type="inferred from homology"/>
<dbReference type="PANTHER" id="PTHR40021">
    <property type="entry name" value="DEFECT AT LOW TEMPERATURE PROTEIN 1"/>
    <property type="match status" value="1"/>
</dbReference>
<feature type="compositionally biased region" description="Polar residues" evidence="8">
    <location>
        <begin position="128"/>
        <end position="138"/>
    </location>
</feature>
<dbReference type="EMBL" id="MU004303">
    <property type="protein sequence ID" value="KAF2659982.1"/>
    <property type="molecule type" value="Genomic_DNA"/>
</dbReference>
<name>A0A6A6TJQ7_9PLEO</name>
<feature type="compositionally biased region" description="Polar residues" evidence="8">
    <location>
        <begin position="351"/>
        <end position="372"/>
    </location>
</feature>
<evidence type="ECO:0000313" key="10">
    <source>
        <dbReference type="Proteomes" id="UP000799324"/>
    </source>
</evidence>
<reference evidence="9" key="1">
    <citation type="journal article" date="2020" name="Stud. Mycol.">
        <title>101 Dothideomycetes genomes: a test case for predicting lifestyles and emergence of pathogens.</title>
        <authorList>
            <person name="Haridas S."/>
            <person name="Albert R."/>
            <person name="Binder M."/>
            <person name="Bloem J."/>
            <person name="Labutti K."/>
            <person name="Salamov A."/>
            <person name="Andreopoulos B."/>
            <person name="Baker S."/>
            <person name="Barry K."/>
            <person name="Bills G."/>
            <person name="Bluhm B."/>
            <person name="Cannon C."/>
            <person name="Castanera R."/>
            <person name="Culley D."/>
            <person name="Daum C."/>
            <person name="Ezra D."/>
            <person name="Gonzalez J."/>
            <person name="Henrissat B."/>
            <person name="Kuo A."/>
            <person name="Liang C."/>
            <person name="Lipzen A."/>
            <person name="Lutzoni F."/>
            <person name="Magnuson J."/>
            <person name="Mondo S."/>
            <person name="Nolan M."/>
            <person name="Ohm R."/>
            <person name="Pangilinan J."/>
            <person name="Park H.-J."/>
            <person name="Ramirez L."/>
            <person name="Alfaro M."/>
            <person name="Sun H."/>
            <person name="Tritt A."/>
            <person name="Yoshinaga Y."/>
            <person name="Zwiers L.-H."/>
            <person name="Turgeon B."/>
            <person name="Goodwin S."/>
            <person name="Spatafora J."/>
            <person name="Crous P."/>
            <person name="Grigoriev I."/>
        </authorList>
    </citation>
    <scope>NUCLEOTIDE SEQUENCE</scope>
    <source>
        <strain evidence="9">CBS 122681</strain>
    </source>
</reference>
<evidence type="ECO:0000313" key="9">
    <source>
        <dbReference type="EMBL" id="KAF2659982.1"/>
    </source>
</evidence>
<comment type="subcellular location">
    <subcellularLocation>
        <location evidence="7">Membrane</location>
        <topology evidence="7">Multi-pass membrane protein</topology>
    </subcellularLocation>
</comment>
<feature type="region of interest" description="Disordered" evidence="8">
    <location>
        <begin position="116"/>
        <end position="144"/>
    </location>
</feature>
<feature type="non-terminal residue" evidence="9">
    <location>
        <position position="1"/>
    </location>
</feature>
<keyword evidence="4 7" id="KW-0812">Transmembrane</keyword>
<keyword evidence="6 7" id="KW-0472">Membrane</keyword>
<feature type="transmembrane region" description="Helical" evidence="7">
    <location>
        <begin position="44"/>
        <end position="62"/>
    </location>
</feature>
<comment type="similarity">
    <text evidence="2 7">Belongs to the DLT1 family.</text>
</comment>
<organism evidence="9 10">
    <name type="scientific">Lophiostoma macrostomum CBS 122681</name>
    <dbReference type="NCBI Taxonomy" id="1314788"/>
    <lineage>
        <taxon>Eukaryota</taxon>
        <taxon>Fungi</taxon>
        <taxon>Dikarya</taxon>
        <taxon>Ascomycota</taxon>
        <taxon>Pezizomycotina</taxon>
        <taxon>Dothideomycetes</taxon>
        <taxon>Pleosporomycetidae</taxon>
        <taxon>Pleosporales</taxon>
        <taxon>Lophiostomataceae</taxon>
        <taxon>Lophiostoma</taxon>
    </lineage>
</organism>
<keyword evidence="10" id="KW-1185">Reference proteome</keyword>
<protein>
    <recommendedName>
        <fullName evidence="3 7">Defect at low temperature protein 1</fullName>
    </recommendedName>
</protein>
<comment type="function">
    <text evidence="1 7">Required for growth under high-pressure and low-temperature conditions.</text>
</comment>
<dbReference type="GO" id="GO:0016020">
    <property type="term" value="C:membrane"/>
    <property type="evidence" value="ECO:0007669"/>
    <property type="project" value="UniProtKB-SubCell"/>
</dbReference>
<evidence type="ECO:0000256" key="1">
    <source>
        <dbReference type="ARBA" id="ARBA00002489"/>
    </source>
</evidence>
<evidence type="ECO:0000256" key="3">
    <source>
        <dbReference type="ARBA" id="ARBA00021353"/>
    </source>
</evidence>
<gene>
    <name evidence="7" type="primary">DLT1</name>
    <name evidence="9" type="ORF">K491DRAFT_554497</name>
</gene>
<feature type="region of interest" description="Disordered" evidence="8">
    <location>
        <begin position="305"/>
        <end position="333"/>
    </location>
</feature>
<dbReference type="OrthoDB" id="4096362at2759"/>
<feature type="transmembrane region" description="Helical" evidence="7">
    <location>
        <begin position="12"/>
        <end position="32"/>
    </location>
</feature>